<evidence type="ECO:0000313" key="2">
    <source>
        <dbReference type="EMBL" id="WQH16979.1"/>
    </source>
</evidence>
<sequence>MAEGLADKIERLLAAAERAHAERGELRAQAASLAEENRELRRLIGHSHDRIEELAGQLRRLEDETAETQRED</sequence>
<gene>
    <name evidence="2" type="ORF">SR882_03490</name>
</gene>
<evidence type="ECO:0008006" key="4">
    <source>
        <dbReference type="Google" id="ProtNLM"/>
    </source>
</evidence>
<dbReference type="SUPFAM" id="SSF90257">
    <property type="entry name" value="Myosin rod fragments"/>
    <property type="match status" value="1"/>
</dbReference>
<keyword evidence="1" id="KW-0175">Coiled coil</keyword>
<feature type="coiled-coil region" evidence="1">
    <location>
        <begin position="2"/>
        <end position="71"/>
    </location>
</feature>
<keyword evidence="3" id="KW-1185">Reference proteome</keyword>
<evidence type="ECO:0000256" key="1">
    <source>
        <dbReference type="SAM" id="Coils"/>
    </source>
</evidence>
<dbReference type="RefSeq" id="WP_322521963.1">
    <property type="nucleotide sequence ID" value="NZ_CP140153.1"/>
</dbReference>
<protein>
    <recommendedName>
        <fullName evidence="4">Cell division protein ZapB</fullName>
    </recommendedName>
</protein>
<accession>A0ABZ0YXU0</accession>
<dbReference type="Proteomes" id="UP001327459">
    <property type="component" value="Chromosome"/>
</dbReference>
<reference evidence="2 3" key="1">
    <citation type="submission" date="2023-11" db="EMBL/GenBank/DDBJ databases">
        <title>MicrobeMod: A computational toolkit for identifying prokaryotic methylation and restriction-modification with nanopore sequencing.</title>
        <authorList>
            <person name="Crits-Christoph A."/>
            <person name="Kang S.C."/>
            <person name="Lee H."/>
            <person name="Ostrov N."/>
        </authorList>
    </citation>
    <scope>NUCLEOTIDE SEQUENCE [LARGE SCALE GENOMIC DNA]</scope>
    <source>
        <strain evidence="2 3">ATCC 49870</strain>
    </source>
</reference>
<dbReference type="EMBL" id="CP140153">
    <property type="protein sequence ID" value="WQH16979.1"/>
    <property type="molecule type" value="Genomic_DNA"/>
</dbReference>
<organism evidence="2 3">
    <name type="scientific">Guyparkeria halophila</name>
    <dbReference type="NCBI Taxonomy" id="47960"/>
    <lineage>
        <taxon>Bacteria</taxon>
        <taxon>Pseudomonadati</taxon>
        <taxon>Pseudomonadota</taxon>
        <taxon>Gammaproteobacteria</taxon>
        <taxon>Chromatiales</taxon>
        <taxon>Thioalkalibacteraceae</taxon>
        <taxon>Guyparkeria</taxon>
    </lineage>
</organism>
<evidence type="ECO:0000313" key="3">
    <source>
        <dbReference type="Proteomes" id="UP001327459"/>
    </source>
</evidence>
<proteinExistence type="predicted"/>
<name>A0ABZ0YXU0_9GAMM</name>